<evidence type="ECO:0000256" key="2">
    <source>
        <dbReference type="ARBA" id="ARBA00023284"/>
    </source>
</evidence>
<dbReference type="Pfam" id="PF08534">
    <property type="entry name" value="Redoxin"/>
    <property type="match status" value="1"/>
</dbReference>
<dbReference type="PANTHER" id="PTHR43110:SF1">
    <property type="entry name" value="THIOL PEROXIDASE"/>
    <property type="match status" value="1"/>
</dbReference>
<dbReference type="InterPro" id="IPR036249">
    <property type="entry name" value="Thioredoxin-like_sf"/>
</dbReference>
<evidence type="ECO:0000256" key="1">
    <source>
        <dbReference type="ARBA" id="ARBA00023157"/>
    </source>
</evidence>
<feature type="chain" id="PRO_5036764922" evidence="3">
    <location>
        <begin position="20"/>
        <end position="201"/>
    </location>
</feature>
<feature type="signal peptide" evidence="3">
    <location>
        <begin position="1"/>
        <end position="19"/>
    </location>
</feature>
<keyword evidence="6" id="KW-1185">Reference proteome</keyword>
<dbReference type="RefSeq" id="WP_208843859.1">
    <property type="nucleotide sequence ID" value="NZ_CP072133.1"/>
</dbReference>
<dbReference type="InterPro" id="IPR013766">
    <property type="entry name" value="Thioredoxin_domain"/>
</dbReference>
<gene>
    <name evidence="5" type="ORF">J5O05_05000</name>
</gene>
<keyword evidence="3" id="KW-0732">Signal</keyword>
<dbReference type="CDD" id="cd03014">
    <property type="entry name" value="PRX_Atyp2cys"/>
    <property type="match status" value="1"/>
</dbReference>
<keyword evidence="1" id="KW-1015">Disulfide bond</keyword>
<dbReference type="Proteomes" id="UP000664904">
    <property type="component" value="Chromosome"/>
</dbReference>
<dbReference type="InterPro" id="IPR002065">
    <property type="entry name" value="TPX"/>
</dbReference>
<dbReference type="GO" id="GO:0008379">
    <property type="term" value="F:thioredoxin peroxidase activity"/>
    <property type="evidence" value="ECO:0007669"/>
    <property type="project" value="InterPro"/>
</dbReference>
<dbReference type="PANTHER" id="PTHR43110">
    <property type="entry name" value="THIOL PEROXIDASE"/>
    <property type="match status" value="1"/>
</dbReference>
<dbReference type="EMBL" id="CP072133">
    <property type="protein sequence ID" value="QTH72237.1"/>
    <property type="molecule type" value="Genomic_DNA"/>
</dbReference>
<dbReference type="InterPro" id="IPR050455">
    <property type="entry name" value="Tpx_Peroxidase_subfamily"/>
</dbReference>
<evidence type="ECO:0000313" key="5">
    <source>
        <dbReference type="EMBL" id="QTH72237.1"/>
    </source>
</evidence>
<dbReference type="SUPFAM" id="SSF52833">
    <property type="entry name" value="Thioredoxin-like"/>
    <property type="match status" value="1"/>
</dbReference>
<accession>A0A975HLS8</accession>
<dbReference type="InterPro" id="IPR013740">
    <property type="entry name" value="Redoxin"/>
</dbReference>
<reference evidence="5" key="1">
    <citation type="submission" date="2021-03" db="EMBL/GenBank/DDBJ databases">
        <title>Complete Genome of Pseudoalteromonas xiamenensis STKMTI.2, a new potential marine bacterium producing anti-Vibrio compounds.</title>
        <authorList>
            <person name="Handayani D.P."/>
            <person name="Isnansetyo A."/>
            <person name="Istiqomah I."/>
            <person name="Jumina J."/>
        </authorList>
    </citation>
    <scope>NUCLEOTIDE SEQUENCE</scope>
    <source>
        <strain evidence="5">STKMTI.2</strain>
    </source>
</reference>
<organism evidence="5 6">
    <name type="scientific">Pseudoalteromonas xiamenensis</name>
    <dbReference type="NCBI Taxonomy" id="882626"/>
    <lineage>
        <taxon>Bacteria</taxon>
        <taxon>Pseudomonadati</taxon>
        <taxon>Pseudomonadota</taxon>
        <taxon>Gammaproteobacteria</taxon>
        <taxon>Alteromonadales</taxon>
        <taxon>Pseudoalteromonadaceae</taxon>
        <taxon>Pseudoalteromonas</taxon>
    </lineage>
</organism>
<dbReference type="AlphaFoldDB" id="A0A975HLS8"/>
<evidence type="ECO:0000313" key="6">
    <source>
        <dbReference type="Proteomes" id="UP000664904"/>
    </source>
</evidence>
<dbReference type="Gene3D" id="3.40.30.10">
    <property type="entry name" value="Glutaredoxin"/>
    <property type="match status" value="1"/>
</dbReference>
<sequence length="201" mass="21734">MRGLVSLLAVGVSCMYVQAFEFPTTSEHAQTGDSQTVTLERKNVFHLAGKTLKVGDDFPSMLLQTSELSLFDTGVGGKARIFNVLASVDTPVCVQQAQELEAFIKSNPDIASRVDIVAISADTVFAQQRFIKAQGLTNTIYLSDAKDHVFGQQTGMLISELGLLTRSIVVVDAKGKVKHIQRVPELTSLPNLEEAVAIALK</sequence>
<dbReference type="PROSITE" id="PS51352">
    <property type="entry name" value="THIOREDOXIN_2"/>
    <property type="match status" value="1"/>
</dbReference>
<protein>
    <submittedName>
        <fullName evidence="5">Peroxiredoxin</fullName>
    </submittedName>
</protein>
<keyword evidence="2" id="KW-0676">Redox-active center</keyword>
<proteinExistence type="predicted"/>
<name>A0A975HLS8_9GAMM</name>
<evidence type="ECO:0000259" key="4">
    <source>
        <dbReference type="PROSITE" id="PS51352"/>
    </source>
</evidence>
<feature type="domain" description="Thioredoxin" evidence="4">
    <location>
        <begin position="52"/>
        <end position="201"/>
    </location>
</feature>
<evidence type="ECO:0000256" key="3">
    <source>
        <dbReference type="SAM" id="SignalP"/>
    </source>
</evidence>
<dbReference type="KEGG" id="pxi:J5O05_05000"/>